<evidence type="ECO:0000313" key="8">
    <source>
        <dbReference type="Proteomes" id="UP000233769"/>
    </source>
</evidence>
<organism evidence="7 8">
    <name type="scientific">Methylorubrum extorquens</name>
    <name type="common">Methylobacterium dichloromethanicum</name>
    <name type="synonym">Methylobacterium extorquens</name>
    <dbReference type="NCBI Taxonomy" id="408"/>
    <lineage>
        <taxon>Bacteria</taxon>
        <taxon>Pseudomonadati</taxon>
        <taxon>Pseudomonadota</taxon>
        <taxon>Alphaproteobacteria</taxon>
        <taxon>Hyphomicrobiales</taxon>
        <taxon>Methylobacteriaceae</taxon>
        <taxon>Methylorubrum</taxon>
    </lineage>
</organism>
<evidence type="ECO:0000256" key="2">
    <source>
        <dbReference type="ARBA" id="ARBA00022448"/>
    </source>
</evidence>
<keyword evidence="3" id="KW-0536">Nodulation</keyword>
<dbReference type="PANTHER" id="PTHR42711">
    <property type="entry name" value="ABC TRANSPORTER ATP-BINDING PROTEIN"/>
    <property type="match status" value="1"/>
</dbReference>
<dbReference type="InterPro" id="IPR027417">
    <property type="entry name" value="P-loop_NTPase"/>
</dbReference>
<sequence>MMRSDAPPLVSVEGAALAYRGRPALRGLDLTLVRGTTLALLGPNGAGKTSLIRLLAGRLAPDAGSVRILGGDPHADRATRKRIGFVPQEIALYPRLTVAENLDVFARLAGLKRGERRGAVAAAIGRCALAEVAGRLVATLSGGYQRRVNIAVSLLSEPDLILLDEPTQGVDLDARASIHTVLAGLRAGGAGLVISTHDFSEAERLADRVAILADGQIRLEGALAALMRPLEAAPPEHEAVLESPPDAAAEAALRRSGFSPLAGDARFWRADHGAAGGLDGAALLAALRTSGVPVAEIRVRRPGLETLYRDSLADRPGLESAA</sequence>
<comment type="similarity">
    <text evidence="1">Belongs to the ABC transporter superfamily.</text>
</comment>
<keyword evidence="2" id="KW-0813">Transport</keyword>
<keyword evidence="5" id="KW-0067">ATP-binding</keyword>
<dbReference type="InterPro" id="IPR003439">
    <property type="entry name" value="ABC_transporter-like_ATP-bd"/>
</dbReference>
<dbReference type="AlphaFoldDB" id="A0A2N9ANC0"/>
<dbReference type="GO" id="GO:0005524">
    <property type="term" value="F:ATP binding"/>
    <property type="evidence" value="ECO:0007669"/>
    <property type="project" value="UniProtKB-KW"/>
</dbReference>
<feature type="domain" description="ABC transporter" evidence="6">
    <location>
        <begin position="10"/>
        <end position="239"/>
    </location>
</feature>
<evidence type="ECO:0000259" key="6">
    <source>
        <dbReference type="PROSITE" id="PS50893"/>
    </source>
</evidence>
<evidence type="ECO:0000256" key="1">
    <source>
        <dbReference type="ARBA" id="ARBA00005417"/>
    </source>
</evidence>
<proteinExistence type="inferred from homology"/>
<keyword evidence="7" id="KW-0378">Hydrolase</keyword>
<evidence type="ECO:0000313" key="7">
    <source>
        <dbReference type="EMBL" id="SOR28867.1"/>
    </source>
</evidence>
<dbReference type="InterPro" id="IPR003593">
    <property type="entry name" value="AAA+_ATPase"/>
</dbReference>
<evidence type="ECO:0000256" key="5">
    <source>
        <dbReference type="ARBA" id="ARBA00022840"/>
    </source>
</evidence>
<name>A0A2N9ANC0_METEX</name>
<dbReference type="Pfam" id="PF00005">
    <property type="entry name" value="ABC_tran"/>
    <property type="match status" value="1"/>
</dbReference>
<dbReference type="SUPFAM" id="SSF52540">
    <property type="entry name" value="P-loop containing nucleoside triphosphate hydrolases"/>
    <property type="match status" value="1"/>
</dbReference>
<evidence type="ECO:0000256" key="4">
    <source>
        <dbReference type="ARBA" id="ARBA00022741"/>
    </source>
</evidence>
<gene>
    <name evidence="7" type="ORF">TK0001_2265</name>
</gene>
<dbReference type="SMART" id="SM00382">
    <property type="entry name" value="AAA"/>
    <property type="match status" value="1"/>
</dbReference>
<dbReference type="PANTHER" id="PTHR42711:SF5">
    <property type="entry name" value="ABC TRANSPORTER ATP-BINDING PROTEIN NATA"/>
    <property type="match status" value="1"/>
</dbReference>
<dbReference type="Gene3D" id="3.40.50.300">
    <property type="entry name" value="P-loop containing nucleotide triphosphate hydrolases"/>
    <property type="match status" value="1"/>
</dbReference>
<reference evidence="8" key="1">
    <citation type="submission" date="2017-10" db="EMBL/GenBank/DDBJ databases">
        <authorList>
            <person name="Regsiter A."/>
            <person name="William W."/>
        </authorList>
    </citation>
    <scope>NUCLEOTIDE SEQUENCE [LARGE SCALE GENOMIC DNA]</scope>
</reference>
<accession>A0A2N9ANC0</accession>
<evidence type="ECO:0000256" key="3">
    <source>
        <dbReference type="ARBA" id="ARBA00022458"/>
    </source>
</evidence>
<dbReference type="CDD" id="cd03230">
    <property type="entry name" value="ABC_DR_subfamily_A"/>
    <property type="match status" value="1"/>
</dbReference>
<dbReference type="Proteomes" id="UP000233769">
    <property type="component" value="Chromosome tk0001"/>
</dbReference>
<dbReference type="PROSITE" id="PS50893">
    <property type="entry name" value="ABC_TRANSPORTER_2"/>
    <property type="match status" value="1"/>
</dbReference>
<keyword evidence="4" id="KW-0547">Nucleotide-binding</keyword>
<dbReference type="EMBL" id="LT962688">
    <property type="protein sequence ID" value="SOR28867.1"/>
    <property type="molecule type" value="Genomic_DNA"/>
</dbReference>
<dbReference type="InterPro" id="IPR050763">
    <property type="entry name" value="ABC_transporter_ATP-binding"/>
</dbReference>
<dbReference type="EC" id="3.6.3.30" evidence="7"/>
<dbReference type="GO" id="GO:0016887">
    <property type="term" value="F:ATP hydrolysis activity"/>
    <property type="evidence" value="ECO:0007669"/>
    <property type="project" value="InterPro"/>
</dbReference>
<protein>
    <submittedName>
        <fullName evidence="7">Putative Copper ABC transporter (NosF-like)</fullName>
        <ecNumber evidence="7">3.6.3.30</ecNumber>
    </submittedName>
</protein>